<dbReference type="EMBL" id="JANBOJ010000360">
    <property type="protein sequence ID" value="KAJ1719651.1"/>
    <property type="molecule type" value="Genomic_DNA"/>
</dbReference>
<sequence>MVGLLRYTPPPFYEAGAKRDTTLPEDIVGLVAGHLHQLSVRDSRGWPGISRQRRFLQRLSVSRAWRQAAQRHVDRAAVFEQHGRPGAARAAWHTNLRLIHEAAVTDVYVSARYARDVAEAVHAAGGLGWSKSRMTRGVVRRLHVSVVAEEYDAGAVDAGLDDDHNLLGGPWIAPMLVAELSLDGRTPGALAAAEMCAPTLRTLRLTSVPGRLAGHIALRWPHAFVALSDLALDFSAQNYDQHHLGSDRNLNARPDLPVTGMRCLQRLSVRQCPAEQVGRLLAGLAPAGRQQQQQRYGQPVLTLRHVQIEVGWHGAGVSEMLAWLTAHNNNSDNNNSSSQGTIAWLDVSCIGPHTMHSAGCAVDRAAASILQAAEHARHLRVGMSCWPQLLTSAGLPGGFALQRLRTLDLAVRVSLRAVRQILGHAPGLWQLSAPHVATSMASLEESAGAKGLVWSASLERLLLAFDGCQAACEVLGAVALSTAERLPRLRVLVLDAHVAAAIRRALRVKGPSAHVRRLAIRDRPAKW</sequence>
<protein>
    <submittedName>
        <fullName evidence="1">Uncharacterized protein</fullName>
    </submittedName>
</protein>
<gene>
    <name evidence="1" type="ORF">LPJ53_005619</name>
</gene>
<dbReference type="Proteomes" id="UP001149813">
    <property type="component" value="Unassembled WGS sequence"/>
</dbReference>
<keyword evidence="2" id="KW-1185">Reference proteome</keyword>
<name>A0A9W8CPL9_9FUNG</name>
<accession>A0A9W8CPL9</accession>
<dbReference type="AlphaFoldDB" id="A0A9W8CPL9"/>
<reference evidence="1" key="1">
    <citation type="submission" date="2022-07" db="EMBL/GenBank/DDBJ databases">
        <title>Phylogenomic reconstructions and comparative analyses of Kickxellomycotina fungi.</title>
        <authorList>
            <person name="Reynolds N.K."/>
            <person name="Stajich J.E."/>
            <person name="Barry K."/>
            <person name="Grigoriev I.V."/>
            <person name="Crous P."/>
            <person name="Smith M.E."/>
        </authorList>
    </citation>
    <scope>NUCLEOTIDE SEQUENCE</scope>
    <source>
        <strain evidence="1">NBRC 32514</strain>
    </source>
</reference>
<evidence type="ECO:0000313" key="1">
    <source>
        <dbReference type="EMBL" id="KAJ1719651.1"/>
    </source>
</evidence>
<dbReference type="OrthoDB" id="5540870at2759"/>
<comment type="caution">
    <text evidence="1">The sequence shown here is derived from an EMBL/GenBank/DDBJ whole genome shotgun (WGS) entry which is preliminary data.</text>
</comment>
<organism evidence="1 2">
    <name type="scientific">Coemansia erecta</name>
    <dbReference type="NCBI Taxonomy" id="147472"/>
    <lineage>
        <taxon>Eukaryota</taxon>
        <taxon>Fungi</taxon>
        <taxon>Fungi incertae sedis</taxon>
        <taxon>Zoopagomycota</taxon>
        <taxon>Kickxellomycotina</taxon>
        <taxon>Kickxellomycetes</taxon>
        <taxon>Kickxellales</taxon>
        <taxon>Kickxellaceae</taxon>
        <taxon>Coemansia</taxon>
    </lineage>
</organism>
<proteinExistence type="predicted"/>
<evidence type="ECO:0000313" key="2">
    <source>
        <dbReference type="Proteomes" id="UP001149813"/>
    </source>
</evidence>